<gene>
    <name evidence="2" type="ORF">ACH46_16915</name>
</gene>
<dbReference type="STRING" id="1136941.ACH46_16915"/>
<dbReference type="Proteomes" id="UP000063789">
    <property type="component" value="Chromosome"/>
</dbReference>
<dbReference type="EMBL" id="CP011853">
    <property type="protein sequence ID" value="ALG85859.1"/>
    <property type="molecule type" value="Genomic_DNA"/>
</dbReference>
<evidence type="ECO:0000256" key="1">
    <source>
        <dbReference type="SAM" id="MobiDB-lite"/>
    </source>
</evidence>
<name>A0A0N9MTG7_9ACTN</name>
<evidence type="ECO:0000313" key="3">
    <source>
        <dbReference type="Proteomes" id="UP000063789"/>
    </source>
</evidence>
<dbReference type="OrthoDB" id="4350726at2"/>
<accession>A0A0N9MTG7</accession>
<evidence type="ECO:0008006" key="4">
    <source>
        <dbReference type="Google" id="ProtNLM"/>
    </source>
</evidence>
<dbReference type="KEGG" id="goq:ACH46_16915"/>
<dbReference type="AlphaFoldDB" id="A0A0N9MTG7"/>
<dbReference type="Gene3D" id="6.10.140.2080">
    <property type="match status" value="1"/>
</dbReference>
<sequence>MDRPTFLSGVVRWLRAGYPEGVPQGDYLPLFALLRRQLTEEEIAKVATELVSTSERDSIDRIDVGVEISKVTQELPRQEDIDRVRDTLESAKWPFDDAPLAPKNDPGDHIDDDSEE</sequence>
<keyword evidence="3" id="KW-1185">Reference proteome</keyword>
<dbReference type="PATRIC" id="fig|1136941.3.peg.3456"/>
<dbReference type="InterPro" id="IPR021784">
    <property type="entry name" value="DUF3349"/>
</dbReference>
<organism evidence="2 3">
    <name type="scientific">Gordonia phthalatica</name>
    <dbReference type="NCBI Taxonomy" id="1136941"/>
    <lineage>
        <taxon>Bacteria</taxon>
        <taxon>Bacillati</taxon>
        <taxon>Actinomycetota</taxon>
        <taxon>Actinomycetes</taxon>
        <taxon>Mycobacteriales</taxon>
        <taxon>Gordoniaceae</taxon>
        <taxon>Gordonia</taxon>
    </lineage>
</organism>
<proteinExistence type="predicted"/>
<reference evidence="2 3" key="2">
    <citation type="journal article" date="2017" name="Int. J. Syst. Evol. Microbiol.">
        <title>Gordonia phthalatica sp. nov., a di-n-butyl phthalate-degrading bacterium isolated from activated sludge.</title>
        <authorList>
            <person name="Jin D."/>
            <person name="Kong X."/>
            <person name="Jia M."/>
            <person name="Yu X."/>
            <person name="Wang X."/>
            <person name="Zhuang X."/>
            <person name="Deng Y."/>
            <person name="Bai Z."/>
        </authorList>
    </citation>
    <scope>NUCLEOTIDE SEQUENCE [LARGE SCALE GENOMIC DNA]</scope>
    <source>
        <strain evidence="2 3">QH-11</strain>
    </source>
</reference>
<dbReference type="Pfam" id="PF11829">
    <property type="entry name" value="DUF3349"/>
    <property type="match status" value="1"/>
</dbReference>
<feature type="region of interest" description="Disordered" evidence="1">
    <location>
        <begin position="88"/>
        <end position="116"/>
    </location>
</feature>
<dbReference type="Gene3D" id="1.10.10.2390">
    <property type="match status" value="1"/>
</dbReference>
<reference evidence="3" key="1">
    <citation type="submission" date="2015-06" db="EMBL/GenBank/DDBJ databases">
        <title>Complete genome sequence and metabolic analysis of phthalate degradation pathway in Gordonia sp. QH-11.</title>
        <authorList>
            <person name="Jin D."/>
            <person name="Kong X."/>
            <person name="Bai Z."/>
        </authorList>
    </citation>
    <scope>NUCLEOTIDE SEQUENCE [LARGE SCALE GENOMIC DNA]</scope>
    <source>
        <strain evidence="3">QH-11</strain>
    </source>
</reference>
<dbReference type="RefSeq" id="WP_062393956.1">
    <property type="nucleotide sequence ID" value="NZ_CP011853.1"/>
</dbReference>
<protein>
    <recommendedName>
        <fullName evidence="4">DUF3349 domain-containing protein</fullName>
    </recommendedName>
</protein>
<evidence type="ECO:0000313" key="2">
    <source>
        <dbReference type="EMBL" id="ALG85859.1"/>
    </source>
</evidence>